<sequence>RTEDLLTRLQHTLASTNTSFFAHNTDRALISSDYLYLSPKYQFASTKLALPTIILKLPRTGQRQPVQNHCEPNSWQSVNIPFGSVNPYSRPSLRSKISGAQSKNKMNQAPESYIASVSELGRSCRRTRDDLTYSYHFDIINTEL</sequence>
<evidence type="ECO:0000313" key="1">
    <source>
        <dbReference type="EMBL" id="CAE6517924.1"/>
    </source>
</evidence>
<proteinExistence type="predicted"/>
<dbReference type="Proteomes" id="UP000663843">
    <property type="component" value="Unassembled WGS sequence"/>
</dbReference>
<comment type="caution">
    <text evidence="1">The sequence shown here is derived from an EMBL/GenBank/DDBJ whole genome shotgun (WGS) entry which is preliminary data.</text>
</comment>
<accession>A0A8H3DAC8</accession>
<organism evidence="1 2">
    <name type="scientific">Rhizoctonia solani</name>
    <dbReference type="NCBI Taxonomy" id="456999"/>
    <lineage>
        <taxon>Eukaryota</taxon>
        <taxon>Fungi</taxon>
        <taxon>Dikarya</taxon>
        <taxon>Basidiomycota</taxon>
        <taxon>Agaricomycotina</taxon>
        <taxon>Agaricomycetes</taxon>
        <taxon>Cantharellales</taxon>
        <taxon>Ceratobasidiaceae</taxon>
        <taxon>Rhizoctonia</taxon>
    </lineage>
</organism>
<dbReference type="AlphaFoldDB" id="A0A8H3DAC8"/>
<gene>
    <name evidence="1" type="ORF">RDB_LOCUS161705</name>
</gene>
<reference evidence="1" key="1">
    <citation type="submission" date="2021-01" db="EMBL/GenBank/DDBJ databases">
        <authorList>
            <person name="Kaushik A."/>
        </authorList>
    </citation>
    <scope>NUCLEOTIDE SEQUENCE</scope>
    <source>
        <strain evidence="1">AG2-2IIIB</strain>
    </source>
</reference>
<name>A0A8H3DAC8_9AGAM</name>
<protein>
    <submittedName>
        <fullName evidence="1">Uncharacterized protein</fullName>
    </submittedName>
</protein>
<dbReference type="EMBL" id="CAJMWT010006597">
    <property type="protein sequence ID" value="CAE6517924.1"/>
    <property type="molecule type" value="Genomic_DNA"/>
</dbReference>
<feature type="non-terminal residue" evidence="1">
    <location>
        <position position="1"/>
    </location>
</feature>
<evidence type="ECO:0000313" key="2">
    <source>
        <dbReference type="Proteomes" id="UP000663843"/>
    </source>
</evidence>